<dbReference type="FunFam" id="3.30.160.60:FF:000860">
    <property type="entry name" value="zinc finger protein SNAI2"/>
    <property type="match status" value="1"/>
</dbReference>
<dbReference type="GO" id="GO:0000981">
    <property type="term" value="F:DNA-binding transcription factor activity, RNA polymerase II-specific"/>
    <property type="evidence" value="ECO:0007669"/>
    <property type="project" value="TreeGrafter"/>
</dbReference>
<dbReference type="GO" id="GO:0000978">
    <property type="term" value="F:RNA polymerase II cis-regulatory region sequence-specific DNA binding"/>
    <property type="evidence" value="ECO:0007669"/>
    <property type="project" value="TreeGrafter"/>
</dbReference>
<dbReference type="GO" id="GO:0008270">
    <property type="term" value="F:zinc ion binding"/>
    <property type="evidence" value="ECO:0007669"/>
    <property type="project" value="UniProtKB-KW"/>
</dbReference>
<sequence>MGEEESEMCWGGGEWRRGAGHWLLAPPPAAQDAAARRARPFKAPAVDGRVTMPRSFLIKKHGVVHRRPDYGELDSQTAIIAPMAAVAVLPLAPHPGVLGAGACPPGAGHIMPHEMTGPGLPGGPEAAAIQACTPVTAHRPLSPHQPFLSPGKAWRVPSPEAGDSFAPSADGKTASSPGAGAFPTMPAPIRARPDATDAPGRKAFSCKHCEKEYLSLGALKMHIRTHTLPCVCKICGKAFSRPWLLQGHVRTHTGEKPFSCQHCRRAFADRSNLRAHLQTHSEVKRYQCKACAKTFSRMSLLSKHGDSGSCTAH</sequence>
<reference evidence="18" key="1">
    <citation type="submission" date="2025-08" db="UniProtKB">
        <authorList>
            <consortium name="Ensembl"/>
        </authorList>
    </citation>
    <scope>IDENTIFICATION</scope>
</reference>
<dbReference type="PANTHER" id="PTHR24388">
    <property type="entry name" value="ZINC FINGER PROTEIN"/>
    <property type="match status" value="1"/>
</dbReference>
<dbReference type="SMART" id="SM00355">
    <property type="entry name" value="ZnF_C2H2"/>
    <property type="match status" value="4"/>
</dbReference>
<reference evidence="18" key="2">
    <citation type="submission" date="2025-09" db="UniProtKB">
        <authorList>
            <consortium name="Ensembl"/>
        </authorList>
    </citation>
    <scope>IDENTIFICATION</scope>
</reference>
<keyword evidence="6 15" id="KW-0863">Zinc-finger</keyword>
<feature type="domain" description="C2H2-type" evidence="17">
    <location>
        <begin position="204"/>
        <end position="227"/>
    </location>
</feature>
<dbReference type="Gene3D" id="3.30.160.60">
    <property type="entry name" value="Classic Zinc Finger"/>
    <property type="match status" value="4"/>
</dbReference>
<accession>A0A8C4QP33</accession>
<evidence type="ECO:0000256" key="9">
    <source>
        <dbReference type="ARBA" id="ARBA00023125"/>
    </source>
</evidence>
<evidence type="ECO:0000313" key="19">
    <source>
        <dbReference type="Proteomes" id="UP000694388"/>
    </source>
</evidence>
<evidence type="ECO:0000256" key="4">
    <source>
        <dbReference type="ARBA" id="ARBA00022723"/>
    </source>
</evidence>
<evidence type="ECO:0000313" key="18">
    <source>
        <dbReference type="Ensembl" id="ENSEBUP00000018445.1"/>
    </source>
</evidence>
<keyword evidence="5" id="KW-0677">Repeat</keyword>
<comment type="subcellular location">
    <subcellularLocation>
        <location evidence="1">Nucleus</location>
    </subcellularLocation>
</comment>
<feature type="domain" description="C2H2-type" evidence="17">
    <location>
        <begin position="258"/>
        <end position="285"/>
    </location>
</feature>
<name>A0A8C4QP33_EPTBU</name>
<evidence type="ECO:0000256" key="10">
    <source>
        <dbReference type="ARBA" id="ARBA00023163"/>
    </source>
</evidence>
<protein>
    <recommendedName>
        <fullName evidence="13">Zinc finger protein SNAI2</fullName>
    </recommendedName>
    <alternativeName>
        <fullName evidence="14">Protein snail homolog 2</fullName>
    </alternativeName>
</protein>
<dbReference type="InterPro" id="IPR036236">
    <property type="entry name" value="Znf_C2H2_sf"/>
</dbReference>
<evidence type="ECO:0000259" key="17">
    <source>
        <dbReference type="PROSITE" id="PS50157"/>
    </source>
</evidence>
<evidence type="ECO:0000256" key="2">
    <source>
        <dbReference type="ARBA" id="ARBA00022473"/>
    </source>
</evidence>
<feature type="domain" description="C2H2-type" evidence="17">
    <location>
        <begin position="286"/>
        <end position="313"/>
    </location>
</feature>
<feature type="domain" description="C2H2-type" evidence="17">
    <location>
        <begin position="230"/>
        <end position="257"/>
    </location>
</feature>
<evidence type="ECO:0000256" key="13">
    <source>
        <dbReference type="ARBA" id="ARBA00041200"/>
    </source>
</evidence>
<comment type="similarity">
    <text evidence="12">Belongs to the snail C2H2-type zinc-finger protein family.</text>
</comment>
<dbReference type="AlphaFoldDB" id="A0A8C4QP33"/>
<dbReference type="InterPro" id="IPR050527">
    <property type="entry name" value="Snail/Krueppel_Znf"/>
</dbReference>
<keyword evidence="10" id="KW-0804">Transcription</keyword>
<evidence type="ECO:0000256" key="12">
    <source>
        <dbReference type="ARBA" id="ARBA00037948"/>
    </source>
</evidence>
<organism evidence="18 19">
    <name type="scientific">Eptatretus burgeri</name>
    <name type="common">Inshore hagfish</name>
    <dbReference type="NCBI Taxonomy" id="7764"/>
    <lineage>
        <taxon>Eukaryota</taxon>
        <taxon>Metazoa</taxon>
        <taxon>Chordata</taxon>
        <taxon>Craniata</taxon>
        <taxon>Vertebrata</taxon>
        <taxon>Cyclostomata</taxon>
        <taxon>Myxini</taxon>
        <taxon>Myxiniformes</taxon>
        <taxon>Myxinidae</taxon>
        <taxon>Eptatretinae</taxon>
        <taxon>Eptatretus</taxon>
    </lineage>
</organism>
<evidence type="ECO:0000256" key="1">
    <source>
        <dbReference type="ARBA" id="ARBA00004123"/>
    </source>
</evidence>
<keyword evidence="4" id="KW-0479">Metal-binding</keyword>
<evidence type="ECO:0000256" key="8">
    <source>
        <dbReference type="ARBA" id="ARBA00023015"/>
    </source>
</evidence>
<dbReference type="FunFam" id="3.30.160.60:FF:000207">
    <property type="entry name" value="zinc finger protein SNAI2"/>
    <property type="match status" value="1"/>
</dbReference>
<keyword evidence="9" id="KW-0238">DNA-binding</keyword>
<dbReference type="FunFam" id="3.30.160.60:FF:000085">
    <property type="entry name" value="Snail zinc finger protein"/>
    <property type="match status" value="1"/>
</dbReference>
<keyword evidence="7" id="KW-0862">Zinc</keyword>
<dbReference type="InterPro" id="IPR013087">
    <property type="entry name" value="Znf_C2H2_type"/>
</dbReference>
<keyword evidence="19" id="KW-1185">Reference proteome</keyword>
<dbReference type="GO" id="GO:0005634">
    <property type="term" value="C:nucleus"/>
    <property type="evidence" value="ECO:0007669"/>
    <property type="project" value="UniProtKB-SubCell"/>
</dbReference>
<keyword evidence="11" id="KW-0539">Nucleus</keyword>
<evidence type="ECO:0000256" key="3">
    <source>
        <dbReference type="ARBA" id="ARBA00022491"/>
    </source>
</evidence>
<dbReference type="Pfam" id="PF00096">
    <property type="entry name" value="zf-C2H2"/>
    <property type="match status" value="2"/>
</dbReference>
<feature type="region of interest" description="Disordered" evidence="16">
    <location>
        <begin position="156"/>
        <end position="197"/>
    </location>
</feature>
<dbReference type="Proteomes" id="UP000694388">
    <property type="component" value="Unplaced"/>
</dbReference>
<evidence type="ECO:0000256" key="14">
    <source>
        <dbReference type="ARBA" id="ARBA00041994"/>
    </source>
</evidence>
<evidence type="ECO:0000256" key="11">
    <source>
        <dbReference type="ARBA" id="ARBA00023242"/>
    </source>
</evidence>
<keyword evidence="8" id="KW-0805">Transcription regulation</keyword>
<evidence type="ECO:0000256" key="6">
    <source>
        <dbReference type="ARBA" id="ARBA00022771"/>
    </source>
</evidence>
<evidence type="ECO:0000256" key="15">
    <source>
        <dbReference type="PROSITE-ProRule" id="PRU00042"/>
    </source>
</evidence>
<dbReference type="PROSITE" id="PS50157">
    <property type="entry name" value="ZINC_FINGER_C2H2_2"/>
    <property type="match status" value="4"/>
</dbReference>
<keyword evidence="2" id="KW-0217">Developmental protein</keyword>
<dbReference type="FunFam" id="3.30.160.60:FF:000942">
    <property type="entry name" value="Snail zinc finger protein"/>
    <property type="match status" value="1"/>
</dbReference>
<dbReference type="PANTHER" id="PTHR24388:SF42">
    <property type="entry name" value="ZINC FINGER PROTEIN SNAI2"/>
    <property type="match status" value="1"/>
</dbReference>
<dbReference type="SUPFAM" id="SSF57667">
    <property type="entry name" value="beta-beta-alpha zinc fingers"/>
    <property type="match status" value="2"/>
</dbReference>
<dbReference type="GeneTree" id="ENSGT00940000154681"/>
<keyword evidence="3" id="KW-0678">Repressor</keyword>
<dbReference type="PROSITE" id="PS00028">
    <property type="entry name" value="ZINC_FINGER_C2H2_1"/>
    <property type="match status" value="2"/>
</dbReference>
<evidence type="ECO:0000256" key="7">
    <source>
        <dbReference type="ARBA" id="ARBA00022833"/>
    </source>
</evidence>
<proteinExistence type="inferred from homology"/>
<dbReference type="Ensembl" id="ENSEBUT00000019021.1">
    <property type="protein sequence ID" value="ENSEBUP00000018445.1"/>
    <property type="gene ID" value="ENSEBUG00000011515.1"/>
</dbReference>
<evidence type="ECO:0000256" key="16">
    <source>
        <dbReference type="SAM" id="MobiDB-lite"/>
    </source>
</evidence>
<evidence type="ECO:0000256" key="5">
    <source>
        <dbReference type="ARBA" id="ARBA00022737"/>
    </source>
</evidence>